<organism evidence="6 7">
    <name type="scientific">Sulfuriferula plumbiphila</name>
    <dbReference type="NCBI Taxonomy" id="171865"/>
    <lineage>
        <taxon>Bacteria</taxon>
        <taxon>Pseudomonadati</taxon>
        <taxon>Pseudomonadota</taxon>
        <taxon>Betaproteobacteria</taxon>
        <taxon>Nitrosomonadales</taxon>
        <taxon>Sulfuricellaceae</taxon>
        <taxon>Sulfuriferula</taxon>
    </lineage>
</organism>
<dbReference type="Proteomes" id="UP000321337">
    <property type="component" value="Unassembled WGS sequence"/>
</dbReference>
<evidence type="ECO:0000256" key="1">
    <source>
        <dbReference type="ARBA" id="ARBA00022553"/>
    </source>
</evidence>
<keyword evidence="5" id="KW-0378">Hydrolase</keyword>
<evidence type="ECO:0000313" key="6">
    <source>
        <dbReference type="EMBL" id="GEP30089.1"/>
    </source>
</evidence>
<dbReference type="GO" id="GO:0000166">
    <property type="term" value="F:nucleotide binding"/>
    <property type="evidence" value="ECO:0007669"/>
    <property type="project" value="UniProtKB-KW"/>
</dbReference>
<evidence type="ECO:0000256" key="5">
    <source>
        <dbReference type="ARBA" id="ARBA00022801"/>
    </source>
</evidence>
<keyword evidence="7" id="KW-1185">Reference proteome</keyword>
<dbReference type="GO" id="GO:0110001">
    <property type="term" value="C:toxin-antitoxin complex"/>
    <property type="evidence" value="ECO:0007669"/>
    <property type="project" value="InterPro"/>
</dbReference>
<dbReference type="GO" id="GO:0016787">
    <property type="term" value="F:hydrolase activity"/>
    <property type="evidence" value="ECO:0007669"/>
    <property type="project" value="UniProtKB-KW"/>
</dbReference>
<keyword evidence="2" id="KW-1277">Toxin-antitoxin system</keyword>
<keyword evidence="1" id="KW-0597">Phosphoprotein</keyword>
<keyword evidence="4" id="KW-0547">Nucleotide-binding</keyword>
<dbReference type="AlphaFoldDB" id="A0A512L6J1"/>
<dbReference type="PANTHER" id="PTHR34139:SF1">
    <property type="entry name" value="RNASE MJ1380-RELATED"/>
    <property type="match status" value="1"/>
</dbReference>
<dbReference type="Pfam" id="PF01934">
    <property type="entry name" value="HepT-like"/>
    <property type="match status" value="1"/>
</dbReference>
<evidence type="ECO:0000256" key="4">
    <source>
        <dbReference type="ARBA" id="ARBA00022741"/>
    </source>
</evidence>
<dbReference type="InterPro" id="IPR051813">
    <property type="entry name" value="HepT_RNase_toxin"/>
</dbReference>
<keyword evidence="3" id="KW-0540">Nuclease</keyword>
<evidence type="ECO:0000313" key="7">
    <source>
        <dbReference type="Proteomes" id="UP000321337"/>
    </source>
</evidence>
<dbReference type="InterPro" id="IPR008201">
    <property type="entry name" value="HepT-like"/>
</dbReference>
<proteinExistence type="predicted"/>
<sequence length="125" mass="14234">MTKDRSVYIRHIYDCIGWIKEYVQEGKEAFLQDRKTQDAVIRNLEVIGQAVKDLGTDSLTASHPETPWPQIAATRNFLAHQYLGVDLTLIWNIVEQHLPKIEQQIIAISNDEGIDLNAPNTPELP</sequence>
<comment type="caution">
    <text evidence="6">The sequence shown here is derived from an EMBL/GenBank/DDBJ whole genome shotgun (WGS) entry which is preliminary data.</text>
</comment>
<name>A0A512L6J1_9PROT</name>
<dbReference type="GO" id="GO:0004540">
    <property type="term" value="F:RNA nuclease activity"/>
    <property type="evidence" value="ECO:0007669"/>
    <property type="project" value="InterPro"/>
</dbReference>
<dbReference type="EMBL" id="BKAD01000011">
    <property type="protein sequence ID" value="GEP30089.1"/>
    <property type="molecule type" value="Genomic_DNA"/>
</dbReference>
<reference evidence="6 7" key="1">
    <citation type="submission" date="2019-07" db="EMBL/GenBank/DDBJ databases">
        <title>Whole genome shotgun sequence of Thiobacillus plumbophilus NBRC 107929.</title>
        <authorList>
            <person name="Hosoyama A."/>
            <person name="Uohara A."/>
            <person name="Ohji S."/>
            <person name="Ichikawa N."/>
        </authorList>
    </citation>
    <scope>NUCLEOTIDE SEQUENCE [LARGE SCALE GENOMIC DNA]</scope>
    <source>
        <strain evidence="6 7">NBRC 107929</strain>
    </source>
</reference>
<gene>
    <name evidence="6" type="ORF">TPL01_12270</name>
</gene>
<dbReference type="OrthoDB" id="4829434at2"/>
<evidence type="ECO:0000256" key="2">
    <source>
        <dbReference type="ARBA" id="ARBA00022649"/>
    </source>
</evidence>
<evidence type="ECO:0000256" key="3">
    <source>
        <dbReference type="ARBA" id="ARBA00022722"/>
    </source>
</evidence>
<accession>A0A512L6J1</accession>
<protein>
    <submittedName>
        <fullName evidence="6">DUF86 domain-containing protein</fullName>
    </submittedName>
</protein>
<dbReference type="PANTHER" id="PTHR34139">
    <property type="entry name" value="UPF0331 PROTEIN MJ0127"/>
    <property type="match status" value="1"/>
</dbReference>
<dbReference type="RefSeq" id="WP_147071841.1">
    <property type="nucleotide sequence ID" value="NZ_AP021884.1"/>
</dbReference>